<evidence type="ECO:0000256" key="1">
    <source>
        <dbReference type="SAM" id="Phobius"/>
    </source>
</evidence>
<evidence type="ECO:0000313" key="2">
    <source>
        <dbReference type="EMBL" id="MDL2344290.1"/>
    </source>
</evidence>
<dbReference type="EMBL" id="JASNGB010000071">
    <property type="protein sequence ID" value="MDL2344290.1"/>
    <property type="molecule type" value="Genomic_DNA"/>
</dbReference>
<organism evidence="2 3">
    <name type="scientific">Deinococcus rhizophilus</name>
    <dbReference type="NCBI Taxonomy" id="3049544"/>
    <lineage>
        <taxon>Bacteria</taxon>
        <taxon>Thermotogati</taxon>
        <taxon>Deinococcota</taxon>
        <taxon>Deinococci</taxon>
        <taxon>Deinococcales</taxon>
        <taxon>Deinococcaceae</taxon>
        <taxon>Deinococcus</taxon>
    </lineage>
</organism>
<protein>
    <submittedName>
        <fullName evidence="2">Uncharacterized protein</fullName>
    </submittedName>
</protein>
<dbReference type="RefSeq" id="WP_285523145.1">
    <property type="nucleotide sequence ID" value="NZ_JASNGB010000071.1"/>
</dbReference>
<feature type="transmembrane region" description="Helical" evidence="1">
    <location>
        <begin position="106"/>
        <end position="125"/>
    </location>
</feature>
<keyword evidence="1" id="KW-0812">Transmembrane</keyword>
<gene>
    <name evidence="2" type="ORF">QOL99_09005</name>
</gene>
<sequence length="129" mass="13886">MADTLLTLLLWLPLALLLGSALLGPRRPWRALAHRGLCCRMAGGDVSGNGGGLWTTGVGTHRRASGRERDQLGQPASAIVADGMVGAALYIPALRQTRQERGRPTAGLRLWPLAFLLLIVLWGAWNLRS</sequence>
<evidence type="ECO:0000313" key="3">
    <source>
        <dbReference type="Proteomes" id="UP001302059"/>
    </source>
</evidence>
<accession>A0ABT7JGX2</accession>
<name>A0ABT7JGX2_9DEIO</name>
<proteinExistence type="predicted"/>
<dbReference type="Proteomes" id="UP001302059">
    <property type="component" value="Unassembled WGS sequence"/>
</dbReference>
<comment type="caution">
    <text evidence="2">The sequence shown here is derived from an EMBL/GenBank/DDBJ whole genome shotgun (WGS) entry which is preliminary data.</text>
</comment>
<keyword evidence="1" id="KW-0472">Membrane</keyword>
<reference evidence="2 3" key="1">
    <citation type="submission" date="2023-05" db="EMBL/GenBank/DDBJ databases">
        <authorList>
            <person name="Gao F."/>
        </authorList>
    </citation>
    <scope>NUCLEOTIDE SEQUENCE [LARGE SCALE GENOMIC DNA]</scope>
    <source>
        <strain evidence="2 3">MIMF12</strain>
    </source>
</reference>
<keyword evidence="1" id="KW-1133">Transmembrane helix</keyword>
<keyword evidence="3" id="KW-1185">Reference proteome</keyword>